<reference evidence="1" key="1">
    <citation type="submission" date="2021-03" db="EMBL/GenBank/DDBJ databases">
        <authorList>
            <consortium name="DOE Joint Genome Institute"/>
            <person name="Ahrendt S."/>
            <person name="Looney B.P."/>
            <person name="Miyauchi S."/>
            <person name="Morin E."/>
            <person name="Drula E."/>
            <person name="Courty P.E."/>
            <person name="Chicoki N."/>
            <person name="Fauchery L."/>
            <person name="Kohler A."/>
            <person name="Kuo A."/>
            <person name="Labutti K."/>
            <person name="Pangilinan J."/>
            <person name="Lipzen A."/>
            <person name="Riley R."/>
            <person name="Andreopoulos W."/>
            <person name="He G."/>
            <person name="Johnson J."/>
            <person name="Barry K.W."/>
            <person name="Grigoriev I.V."/>
            <person name="Nagy L."/>
            <person name="Hibbett D."/>
            <person name="Henrissat B."/>
            <person name="Matheny P.B."/>
            <person name="Labbe J."/>
            <person name="Martin F."/>
        </authorList>
    </citation>
    <scope>NUCLEOTIDE SEQUENCE</scope>
    <source>
        <strain evidence="1">HHB10654</strain>
    </source>
</reference>
<sequence>MMFAKVSPVLALVALASAAAVHRDCASDTQTAALPGSWYHDDHHPAHVLFARQAPAPSGFPTVGSPAWSAPYPVSTPDANAMPQAWKDALSAAVQAGKIPNLAPSQQSAPGTNPFYPGLDPNSPQVCSGTYKCRIPGTTEIWDAPPGVMAIGFDDGPLPTSDKLYAFLQQNHIRATHFYIGVNIINNPKEFSSAFGAGDDIAVHTWTHPYMTTLSNADVVAQLGWTLQLIYQSTGGRLARFWRPPYGDTDVRVSAIAQAVFGLTTIVWNQDSEDWSLGEAGGTTPAAISTNFQHWLTGPKTPGLIVLEHELSEGSAQAFIDAYPVILQNNWTLMSTATVAGGATYQNALNSTAPITSSGASAPPSSSAASTSVSTSSSASVAPATVASSSAAVKSSTSVSPSPSPSPSPSSATAPNNQSNQKSGALPRVHSSALALGAALVLGGVLSS</sequence>
<name>A0ACB8TK18_9AGAM</name>
<reference evidence="1" key="2">
    <citation type="journal article" date="2022" name="New Phytol.">
        <title>Evolutionary transition to the ectomycorrhizal habit in the genomes of a hyperdiverse lineage of mushroom-forming fungi.</title>
        <authorList>
            <person name="Looney B."/>
            <person name="Miyauchi S."/>
            <person name="Morin E."/>
            <person name="Drula E."/>
            <person name="Courty P.E."/>
            <person name="Kohler A."/>
            <person name="Kuo A."/>
            <person name="LaButti K."/>
            <person name="Pangilinan J."/>
            <person name="Lipzen A."/>
            <person name="Riley R."/>
            <person name="Andreopoulos W."/>
            <person name="He G."/>
            <person name="Johnson J."/>
            <person name="Nolan M."/>
            <person name="Tritt A."/>
            <person name="Barry K.W."/>
            <person name="Grigoriev I.V."/>
            <person name="Nagy L.G."/>
            <person name="Hibbett D."/>
            <person name="Henrissat B."/>
            <person name="Matheny P.B."/>
            <person name="Labbe J."/>
            <person name="Martin F.M."/>
        </authorList>
    </citation>
    <scope>NUCLEOTIDE SEQUENCE</scope>
    <source>
        <strain evidence="1">HHB10654</strain>
    </source>
</reference>
<gene>
    <name evidence="1" type="ORF">BV25DRAFT_1910496</name>
</gene>
<evidence type="ECO:0000313" key="1">
    <source>
        <dbReference type="EMBL" id="KAI0068745.1"/>
    </source>
</evidence>
<proteinExistence type="predicted"/>
<keyword evidence="1" id="KW-0378">Hydrolase</keyword>
<dbReference type="Proteomes" id="UP000814140">
    <property type="component" value="Unassembled WGS sequence"/>
</dbReference>
<keyword evidence="2" id="KW-1185">Reference proteome</keyword>
<organism evidence="1 2">
    <name type="scientific">Artomyces pyxidatus</name>
    <dbReference type="NCBI Taxonomy" id="48021"/>
    <lineage>
        <taxon>Eukaryota</taxon>
        <taxon>Fungi</taxon>
        <taxon>Dikarya</taxon>
        <taxon>Basidiomycota</taxon>
        <taxon>Agaricomycotina</taxon>
        <taxon>Agaricomycetes</taxon>
        <taxon>Russulales</taxon>
        <taxon>Auriscalpiaceae</taxon>
        <taxon>Artomyces</taxon>
    </lineage>
</organism>
<evidence type="ECO:0000313" key="2">
    <source>
        <dbReference type="Proteomes" id="UP000814140"/>
    </source>
</evidence>
<accession>A0ACB8TK18</accession>
<protein>
    <submittedName>
        <fullName evidence="1">Glycoside hydrolase/deacetylase</fullName>
    </submittedName>
</protein>
<comment type="caution">
    <text evidence="1">The sequence shown here is derived from an EMBL/GenBank/DDBJ whole genome shotgun (WGS) entry which is preliminary data.</text>
</comment>
<dbReference type="EMBL" id="MU277187">
    <property type="protein sequence ID" value="KAI0068745.1"/>
    <property type="molecule type" value="Genomic_DNA"/>
</dbReference>